<dbReference type="EC" id="6.2.1.3" evidence="6"/>
<name>A0A6A4X358_AMPAM</name>
<dbReference type="GO" id="GO:0005524">
    <property type="term" value="F:ATP binding"/>
    <property type="evidence" value="ECO:0007669"/>
    <property type="project" value="UniProtKB-KW"/>
</dbReference>
<dbReference type="GO" id="GO:0090433">
    <property type="term" value="F:palmitoyl-CoA ligase activity"/>
    <property type="evidence" value="ECO:0007669"/>
    <property type="project" value="TreeGrafter"/>
</dbReference>
<dbReference type="Pfam" id="PF00501">
    <property type="entry name" value="AMP-binding"/>
    <property type="match status" value="1"/>
</dbReference>
<dbReference type="InterPro" id="IPR000873">
    <property type="entry name" value="AMP-dep_synth/lig_dom"/>
</dbReference>
<dbReference type="InterPro" id="IPR020845">
    <property type="entry name" value="AMP-binding_CS"/>
</dbReference>
<evidence type="ECO:0000256" key="4">
    <source>
        <dbReference type="ARBA" id="ARBA00022832"/>
    </source>
</evidence>
<evidence type="ECO:0000256" key="1">
    <source>
        <dbReference type="ARBA" id="ARBA00006432"/>
    </source>
</evidence>
<evidence type="ECO:0000259" key="9">
    <source>
        <dbReference type="Pfam" id="PF00501"/>
    </source>
</evidence>
<dbReference type="GO" id="GO:0005811">
    <property type="term" value="C:lipid droplet"/>
    <property type="evidence" value="ECO:0007669"/>
    <property type="project" value="TreeGrafter"/>
</dbReference>
<dbReference type="PANTHER" id="PTHR43272:SF83">
    <property type="entry name" value="ACYL-COA SYNTHETASE LONG-CHAIN, ISOFORM J"/>
    <property type="match status" value="1"/>
</dbReference>
<evidence type="ECO:0000256" key="5">
    <source>
        <dbReference type="ARBA" id="ARBA00022840"/>
    </source>
</evidence>
<dbReference type="InterPro" id="IPR042099">
    <property type="entry name" value="ANL_N_sf"/>
</dbReference>
<keyword evidence="4" id="KW-0276">Fatty acid metabolism</keyword>
<sequence length="673" mass="74973">MGETMVSAVVWLVSGLVFIYDVITLPFYSLVQWPWRQVRRAKRIRVVRHAIVQHGDKPCFGVREVLAEEDEKQPNGKIFKKYDLGEYRWVSYTDFGDRAAWFGRGLRELGLSPGDRVVVFAETRAEWLVSALAAFLHNITVVTLYTTLSEDAVVHGITETEVTHVITSHQLMKKMRPVLERCRNVNTVVYMEDQLEKTDTGSFRDDLRIVSFADVLQMGEHSTVAASPPTSQDVAILMYTSGSTGVPKGVLITHGNMVCTMVSFATGTEIQAEDIYLGYLPLAHVLELMGEMCCIMFGVPIGYSSPLTMMDTSSKVKRGCRGDCSVLKPTMVAAVPMVLDRVVQGIESKLQAAGPLAKALFNWMVEYRNTWRRRGFDTPIMHGLFFSKIAALLGGRVRAMASGGAPLSPHTHDLVRSCMGATIQQGYGLTETNASATLMDGDDVSVGSVGPPLLGCYIRLVDWEEGSYRTTDQPRPRGEIVIGGENVARGYYKLPEKTAESFFEEYDIRWFRTGDIGEMCANGNLRIVDRKKDLVKLQSGEYISLGRVETVLKTSPLVDNLFVYAESSRNNVVAVVLPNLTPLRQLARTSVGPALAEADLDDLCANEELEGHVQRVLAEHGRAGRLDKFEIPFRVGLTSITWSPDNNLVTAAFKLKRKELADFYREDLRRLYK</sequence>
<dbReference type="SUPFAM" id="SSF56801">
    <property type="entry name" value="Acetyl-CoA synthetase-like"/>
    <property type="match status" value="1"/>
</dbReference>
<feature type="transmembrane region" description="Helical" evidence="8">
    <location>
        <begin position="6"/>
        <end position="31"/>
    </location>
</feature>
<dbReference type="Gene3D" id="3.40.50.12780">
    <property type="entry name" value="N-terminal domain of ligase-like"/>
    <property type="match status" value="1"/>
</dbReference>
<keyword evidence="5" id="KW-0067">ATP-binding</keyword>
<evidence type="ECO:0000256" key="7">
    <source>
        <dbReference type="ARBA" id="ARBA00036813"/>
    </source>
</evidence>
<comment type="similarity">
    <text evidence="1">Belongs to the ATP-dependent AMP-binding enzyme family.</text>
</comment>
<proteinExistence type="inferred from homology"/>
<evidence type="ECO:0000256" key="3">
    <source>
        <dbReference type="ARBA" id="ARBA00022741"/>
    </source>
</evidence>
<keyword evidence="3" id="KW-0547">Nucleotide-binding</keyword>
<evidence type="ECO:0000256" key="6">
    <source>
        <dbReference type="ARBA" id="ARBA00026121"/>
    </source>
</evidence>
<comment type="catalytic activity">
    <reaction evidence="7">
        <text>a long-chain fatty acid + ATP + CoA = a long-chain fatty acyl-CoA + AMP + diphosphate</text>
        <dbReference type="Rhea" id="RHEA:15421"/>
        <dbReference type="ChEBI" id="CHEBI:30616"/>
        <dbReference type="ChEBI" id="CHEBI:33019"/>
        <dbReference type="ChEBI" id="CHEBI:57287"/>
        <dbReference type="ChEBI" id="CHEBI:57560"/>
        <dbReference type="ChEBI" id="CHEBI:83139"/>
        <dbReference type="ChEBI" id="CHEBI:456215"/>
        <dbReference type="EC" id="6.2.1.3"/>
    </reaction>
</comment>
<dbReference type="GO" id="GO:0030182">
    <property type="term" value="P:neuron differentiation"/>
    <property type="evidence" value="ECO:0007669"/>
    <property type="project" value="TreeGrafter"/>
</dbReference>
<reference evidence="10 11" key="1">
    <citation type="submission" date="2019-07" db="EMBL/GenBank/DDBJ databases">
        <title>Draft genome assembly of a fouling barnacle, Amphibalanus amphitrite (Darwin, 1854): The first reference genome for Thecostraca.</title>
        <authorList>
            <person name="Kim W."/>
        </authorList>
    </citation>
    <scope>NUCLEOTIDE SEQUENCE [LARGE SCALE GENOMIC DNA]</scope>
    <source>
        <strain evidence="10">SNU_AA5</strain>
        <tissue evidence="10">Soma without cirri and trophi</tissue>
    </source>
</reference>
<keyword evidence="11" id="KW-1185">Reference proteome</keyword>
<gene>
    <name evidence="10" type="primary">Acsl4_1</name>
    <name evidence="10" type="ORF">FJT64_015404</name>
</gene>
<dbReference type="GO" id="GO:0035336">
    <property type="term" value="P:long-chain fatty-acyl-CoA metabolic process"/>
    <property type="evidence" value="ECO:0007669"/>
    <property type="project" value="TreeGrafter"/>
</dbReference>
<dbReference type="Proteomes" id="UP000440578">
    <property type="component" value="Unassembled WGS sequence"/>
</dbReference>
<dbReference type="OrthoDB" id="1700726at2759"/>
<dbReference type="GO" id="GO:0005886">
    <property type="term" value="C:plasma membrane"/>
    <property type="evidence" value="ECO:0007669"/>
    <property type="project" value="TreeGrafter"/>
</dbReference>
<evidence type="ECO:0000256" key="8">
    <source>
        <dbReference type="SAM" id="Phobius"/>
    </source>
</evidence>
<keyword evidence="2 10" id="KW-0436">Ligase</keyword>
<feature type="domain" description="AMP-dependent synthetase/ligase" evidence="9">
    <location>
        <begin position="70"/>
        <end position="492"/>
    </location>
</feature>
<evidence type="ECO:0000256" key="2">
    <source>
        <dbReference type="ARBA" id="ARBA00022598"/>
    </source>
</evidence>
<dbReference type="PROSITE" id="PS00455">
    <property type="entry name" value="AMP_BINDING"/>
    <property type="match status" value="1"/>
</dbReference>
<dbReference type="EMBL" id="VIIS01000045">
    <property type="protein sequence ID" value="KAF0314137.1"/>
    <property type="molecule type" value="Genomic_DNA"/>
</dbReference>
<evidence type="ECO:0000313" key="11">
    <source>
        <dbReference type="Proteomes" id="UP000440578"/>
    </source>
</evidence>
<dbReference type="EMBL" id="VIIS01000045">
    <property type="protein sequence ID" value="KAF0314136.1"/>
    <property type="molecule type" value="Genomic_DNA"/>
</dbReference>
<dbReference type="GO" id="GO:0005783">
    <property type="term" value="C:endoplasmic reticulum"/>
    <property type="evidence" value="ECO:0007669"/>
    <property type="project" value="TreeGrafter"/>
</dbReference>
<comment type="caution">
    <text evidence="10">The sequence shown here is derived from an EMBL/GenBank/DDBJ whole genome shotgun (WGS) entry which is preliminary data.</text>
</comment>
<protein>
    <recommendedName>
        <fullName evidence="6">long-chain-fatty-acid--CoA ligase</fullName>
        <ecNumber evidence="6">6.2.1.3</ecNumber>
    </recommendedName>
</protein>
<keyword evidence="8" id="KW-1133">Transmembrane helix</keyword>
<organism evidence="10 11">
    <name type="scientific">Amphibalanus amphitrite</name>
    <name type="common">Striped barnacle</name>
    <name type="synonym">Balanus amphitrite</name>
    <dbReference type="NCBI Taxonomy" id="1232801"/>
    <lineage>
        <taxon>Eukaryota</taxon>
        <taxon>Metazoa</taxon>
        <taxon>Ecdysozoa</taxon>
        <taxon>Arthropoda</taxon>
        <taxon>Crustacea</taxon>
        <taxon>Multicrustacea</taxon>
        <taxon>Cirripedia</taxon>
        <taxon>Thoracica</taxon>
        <taxon>Thoracicalcarea</taxon>
        <taxon>Balanomorpha</taxon>
        <taxon>Balanoidea</taxon>
        <taxon>Balanidae</taxon>
        <taxon>Amphibalaninae</taxon>
        <taxon>Amphibalanus</taxon>
    </lineage>
</organism>
<keyword evidence="8" id="KW-0812">Transmembrane</keyword>
<accession>A0A6A4X358</accession>
<evidence type="ECO:0000313" key="10">
    <source>
        <dbReference type="EMBL" id="KAF0314136.1"/>
    </source>
</evidence>
<keyword evidence="8" id="KW-0472">Membrane</keyword>
<dbReference type="AlphaFoldDB" id="A0A6A4X358"/>
<keyword evidence="4" id="KW-0443">Lipid metabolism</keyword>
<dbReference type="PANTHER" id="PTHR43272">
    <property type="entry name" value="LONG-CHAIN-FATTY-ACID--COA LIGASE"/>
    <property type="match status" value="1"/>
</dbReference>